<dbReference type="PANTHER" id="PTHR30572">
    <property type="entry name" value="MEMBRANE COMPONENT OF TRANSPORTER-RELATED"/>
    <property type="match status" value="1"/>
</dbReference>
<evidence type="ECO:0000256" key="3">
    <source>
        <dbReference type="ARBA" id="ARBA00022692"/>
    </source>
</evidence>
<dbReference type="Pfam" id="PF02687">
    <property type="entry name" value="FtsX"/>
    <property type="match status" value="2"/>
</dbReference>
<evidence type="ECO:0000259" key="8">
    <source>
        <dbReference type="Pfam" id="PF12704"/>
    </source>
</evidence>
<comment type="subcellular location">
    <subcellularLocation>
        <location evidence="1">Cell membrane</location>
        <topology evidence="1">Multi-pass membrane protein</topology>
    </subcellularLocation>
</comment>
<protein>
    <submittedName>
        <fullName evidence="9">ABC transporter permease</fullName>
    </submittedName>
</protein>
<keyword evidence="10" id="KW-1185">Reference proteome</keyword>
<feature type="transmembrane region" description="Helical" evidence="6">
    <location>
        <begin position="373"/>
        <end position="397"/>
    </location>
</feature>
<evidence type="ECO:0000256" key="4">
    <source>
        <dbReference type="ARBA" id="ARBA00022989"/>
    </source>
</evidence>
<feature type="transmembrane region" description="Helical" evidence="6">
    <location>
        <begin position="707"/>
        <end position="737"/>
    </location>
</feature>
<dbReference type="Proteomes" id="UP001597511">
    <property type="component" value="Unassembled WGS sequence"/>
</dbReference>
<reference evidence="10" key="1">
    <citation type="journal article" date="2019" name="Int. J. Syst. Evol. Microbiol.">
        <title>The Global Catalogue of Microorganisms (GCM) 10K type strain sequencing project: providing services to taxonomists for standard genome sequencing and annotation.</title>
        <authorList>
            <consortium name="The Broad Institute Genomics Platform"/>
            <consortium name="The Broad Institute Genome Sequencing Center for Infectious Disease"/>
            <person name="Wu L."/>
            <person name="Ma J."/>
        </authorList>
    </citation>
    <scope>NUCLEOTIDE SEQUENCE [LARGE SCALE GENOMIC DNA]</scope>
    <source>
        <strain evidence="10">KCTC 23299</strain>
    </source>
</reference>
<feature type="domain" description="MacB-like periplasmic core" evidence="8">
    <location>
        <begin position="20"/>
        <end position="234"/>
    </location>
</feature>
<keyword evidence="5 6" id="KW-0472">Membrane</keyword>
<name>A0ABW6A787_9BACT</name>
<comment type="caution">
    <text evidence="9">The sequence shown here is derived from an EMBL/GenBank/DDBJ whole genome shotgun (WGS) entry which is preliminary data.</text>
</comment>
<feature type="transmembrane region" description="Helical" evidence="6">
    <location>
        <begin position="326"/>
        <end position="353"/>
    </location>
</feature>
<feature type="domain" description="ABC3 transporter permease C-terminal" evidence="7">
    <location>
        <begin position="673"/>
        <end position="783"/>
    </location>
</feature>
<evidence type="ECO:0000256" key="6">
    <source>
        <dbReference type="SAM" id="Phobius"/>
    </source>
</evidence>
<dbReference type="InterPro" id="IPR003838">
    <property type="entry name" value="ABC3_permease_C"/>
</dbReference>
<evidence type="ECO:0000256" key="2">
    <source>
        <dbReference type="ARBA" id="ARBA00022475"/>
    </source>
</evidence>
<evidence type="ECO:0000256" key="1">
    <source>
        <dbReference type="ARBA" id="ARBA00004651"/>
    </source>
</evidence>
<evidence type="ECO:0000259" key="7">
    <source>
        <dbReference type="Pfam" id="PF02687"/>
    </source>
</evidence>
<feature type="domain" description="ABC3 transporter permease C-terminal" evidence="7">
    <location>
        <begin position="285"/>
        <end position="402"/>
    </location>
</feature>
<sequence>MLKNYFKIAWRSLGKKKLFTFINVTGLTLGLTFVALIGLYVYNNISVDREQPDNVYRVTTAYSAETKNDEINAVGRALVPAIALNIPEVDKVIPLKSFNGVKIKKGTDYFYDKLALAGKDFLQAFNFPLLKGNPATALNDPFSVVLTDEIAKKYFGRTDVLGETLVIDDSVPFKVTGVLQKLPPSHINFDALLSFDSWEKWGGNFEPWFTWDMTCYVTLKPGVDKNKAEEKIAALSMQNNKEEYSKFGYDVKHRLEPVKGIFLHSSMPGFNRPKGSMSQLYILAVIGIAMLLLACINFINLTTAYQSERTIEVGIRKTMGAKSLSLILQFMVETFALILIAFLLAMGLVVLLLPVVENISGQVISLHILYSPVVIAGGLGLILLTTLLAGWYPSLLLSRLNPMGSIKKARNMERGNFTLRKALVVFQFAVSLILITGTIIAARQFNYIQSKDLGFKKDAIVIVDLRKAPYREFRKNYENIKDELHKVPGVNSLAGSAGLPGKYGWDGQLVQAEGFAREKSFTMEVIPSDMDYVRTLGIKIVAGRDFSSSFTTDATNGVLLNEEACKLIGWNAKEAVGKMVSTSGMDSGRVIGVMQNYHQHGLQEKVSPVLIFNAGYAYNYMAVQVSGDAKNVIGGLAAVWEKRFPGYSFNYTMLEDDLDKQYAEENRLAKVINIFSVLTVFIAALGLFGLVTFITAQRTKEIGVRKVLGASVGSIIVLIARQFLLLVGIAIIISIPIAWMAGEAWLQDFAYRISIEWWMFLVAGVAAVIIALFTVSYQAIRAALVNPVKSLRTE</sequence>
<keyword evidence="4 6" id="KW-1133">Transmembrane helix</keyword>
<dbReference type="RefSeq" id="WP_386097880.1">
    <property type="nucleotide sequence ID" value="NZ_JBHUOZ010000003.1"/>
</dbReference>
<keyword evidence="3 6" id="KW-0812">Transmembrane</keyword>
<feature type="transmembrane region" description="Helical" evidence="6">
    <location>
        <begin position="21"/>
        <end position="42"/>
    </location>
</feature>
<dbReference type="InterPro" id="IPR050250">
    <property type="entry name" value="Macrolide_Exporter_MacB"/>
</dbReference>
<evidence type="ECO:0000256" key="5">
    <source>
        <dbReference type="ARBA" id="ARBA00023136"/>
    </source>
</evidence>
<accession>A0ABW6A787</accession>
<dbReference type="PANTHER" id="PTHR30572:SF18">
    <property type="entry name" value="ABC-TYPE MACROLIDE FAMILY EXPORT SYSTEM PERMEASE COMPONENT 2"/>
    <property type="match status" value="1"/>
</dbReference>
<dbReference type="InterPro" id="IPR025857">
    <property type="entry name" value="MacB_PCD"/>
</dbReference>
<gene>
    <name evidence="9" type="ORF">ACFS6H_10010</name>
</gene>
<feature type="transmembrane region" description="Helical" evidence="6">
    <location>
        <begin position="280"/>
        <end position="305"/>
    </location>
</feature>
<evidence type="ECO:0000313" key="10">
    <source>
        <dbReference type="Proteomes" id="UP001597511"/>
    </source>
</evidence>
<feature type="transmembrane region" description="Helical" evidence="6">
    <location>
        <begin position="674"/>
        <end position="695"/>
    </location>
</feature>
<feature type="transmembrane region" description="Helical" evidence="6">
    <location>
        <begin position="757"/>
        <end position="780"/>
    </location>
</feature>
<keyword evidence="2" id="KW-1003">Cell membrane</keyword>
<organism evidence="9 10">
    <name type="scientific">Terrimonas rubra</name>
    <dbReference type="NCBI Taxonomy" id="1035890"/>
    <lineage>
        <taxon>Bacteria</taxon>
        <taxon>Pseudomonadati</taxon>
        <taxon>Bacteroidota</taxon>
        <taxon>Chitinophagia</taxon>
        <taxon>Chitinophagales</taxon>
        <taxon>Chitinophagaceae</taxon>
        <taxon>Terrimonas</taxon>
    </lineage>
</organism>
<evidence type="ECO:0000313" key="9">
    <source>
        <dbReference type="EMBL" id="MFD2920043.1"/>
    </source>
</evidence>
<proteinExistence type="predicted"/>
<dbReference type="Pfam" id="PF12704">
    <property type="entry name" value="MacB_PCD"/>
    <property type="match status" value="1"/>
</dbReference>
<feature type="transmembrane region" description="Helical" evidence="6">
    <location>
        <begin position="418"/>
        <end position="442"/>
    </location>
</feature>
<dbReference type="EMBL" id="JBHUOZ010000003">
    <property type="protein sequence ID" value="MFD2920043.1"/>
    <property type="molecule type" value="Genomic_DNA"/>
</dbReference>